<dbReference type="AlphaFoldDB" id="A0A6C0C2T3"/>
<organism evidence="1">
    <name type="scientific">viral metagenome</name>
    <dbReference type="NCBI Taxonomy" id="1070528"/>
    <lineage>
        <taxon>unclassified sequences</taxon>
        <taxon>metagenomes</taxon>
        <taxon>organismal metagenomes</taxon>
    </lineage>
</organism>
<protein>
    <submittedName>
        <fullName evidence="1">Uncharacterized protein</fullName>
    </submittedName>
</protein>
<name>A0A6C0C2T3_9ZZZZ</name>
<evidence type="ECO:0000313" key="1">
    <source>
        <dbReference type="EMBL" id="QHS98917.1"/>
    </source>
</evidence>
<reference evidence="1" key="1">
    <citation type="journal article" date="2020" name="Nature">
        <title>Giant virus diversity and host interactions through global metagenomics.</title>
        <authorList>
            <person name="Schulz F."/>
            <person name="Roux S."/>
            <person name="Paez-Espino D."/>
            <person name="Jungbluth S."/>
            <person name="Walsh D.A."/>
            <person name="Denef V.J."/>
            <person name="McMahon K.D."/>
            <person name="Konstantinidis K.T."/>
            <person name="Eloe-Fadrosh E.A."/>
            <person name="Kyrpides N.C."/>
            <person name="Woyke T."/>
        </authorList>
    </citation>
    <scope>NUCLEOTIDE SEQUENCE</scope>
    <source>
        <strain evidence="1">GVMAG-M-3300020185-18</strain>
    </source>
</reference>
<dbReference type="EMBL" id="MN739329">
    <property type="protein sequence ID" value="QHS98917.1"/>
    <property type="molecule type" value="Genomic_DNA"/>
</dbReference>
<sequence>MPTKNDIKKYPESLIQQYISSLSQLELQVMKIAQEELETSFDIRKSIGFISWLKKKEI</sequence>
<accession>A0A6C0C2T3</accession>
<proteinExistence type="predicted"/>